<dbReference type="AlphaFoldDB" id="K6D3R9"/>
<feature type="domain" description="DUF6933" evidence="1">
    <location>
        <begin position="2"/>
        <end position="109"/>
    </location>
</feature>
<dbReference type="Proteomes" id="UP000006315">
    <property type="component" value="Unassembled WGS sequence"/>
</dbReference>
<evidence type="ECO:0000259" key="1">
    <source>
        <dbReference type="Pfam" id="PF22016"/>
    </source>
</evidence>
<sequence length="126" mass="14387">MLIQCTKALLDRIGIKGSELASPEDHEQLPDSLVAWHANFGINRRKAIILMNNETRYPIVIYRPSIKDFSKIKELIREAIMEALRMEGVRKEVIEAYLAKAGEISLCERLGKHYYINMSVINTQAA</sequence>
<gene>
    <name evidence="2" type="ORF">BAZO_19698</name>
</gene>
<dbReference type="RefSeq" id="WP_003333173.1">
    <property type="nucleotide sequence ID" value="NZ_AJLR01000150.1"/>
</dbReference>
<reference evidence="2 3" key="1">
    <citation type="journal article" date="2012" name="Front. Microbiol.">
        <title>Redundancy and modularity in membrane-associated dissimilatory nitrate reduction in Bacillus.</title>
        <authorList>
            <person name="Heylen K."/>
            <person name="Keltjens J."/>
        </authorList>
    </citation>
    <scope>NUCLEOTIDE SEQUENCE [LARGE SCALE GENOMIC DNA]</scope>
    <source>
        <strain evidence="2 3">LMG 9581</strain>
    </source>
</reference>
<dbReference type="EMBL" id="AJLR01000150">
    <property type="protein sequence ID" value="EKN62904.1"/>
    <property type="molecule type" value="Genomic_DNA"/>
</dbReference>
<protein>
    <submittedName>
        <fullName evidence="2">Plasmid pRiA4b ORF-3 family protein</fullName>
    </submittedName>
</protein>
<proteinExistence type="predicted"/>
<dbReference type="InterPro" id="IPR053864">
    <property type="entry name" value="DUF6933"/>
</dbReference>
<dbReference type="Pfam" id="PF22016">
    <property type="entry name" value="DUF6933"/>
    <property type="match status" value="1"/>
</dbReference>
<dbReference type="STRING" id="1131731.BAZO_19698"/>
<evidence type="ECO:0000313" key="2">
    <source>
        <dbReference type="EMBL" id="EKN62904.1"/>
    </source>
</evidence>
<comment type="caution">
    <text evidence="2">The sequence shown here is derived from an EMBL/GenBank/DDBJ whole genome shotgun (WGS) entry which is preliminary data.</text>
</comment>
<organism evidence="2 3">
    <name type="scientific">Schinkia azotoformans LMG 9581</name>
    <dbReference type="NCBI Taxonomy" id="1131731"/>
    <lineage>
        <taxon>Bacteria</taxon>
        <taxon>Bacillati</taxon>
        <taxon>Bacillota</taxon>
        <taxon>Bacilli</taxon>
        <taxon>Bacillales</taxon>
        <taxon>Bacillaceae</taxon>
        <taxon>Calidifontibacillus/Schinkia group</taxon>
        <taxon>Schinkia</taxon>
    </lineage>
</organism>
<dbReference type="GeneID" id="89467904"/>
<accession>K6D3R9</accession>
<dbReference type="PATRIC" id="fig|1131731.3.peg.4017"/>
<keyword evidence="3" id="KW-1185">Reference proteome</keyword>
<name>K6D3R9_SCHAZ</name>
<evidence type="ECO:0000313" key="3">
    <source>
        <dbReference type="Proteomes" id="UP000006315"/>
    </source>
</evidence>